<organism evidence="1 2">
    <name type="scientific">Cuscuta europaea</name>
    <name type="common">European dodder</name>
    <dbReference type="NCBI Taxonomy" id="41803"/>
    <lineage>
        <taxon>Eukaryota</taxon>
        <taxon>Viridiplantae</taxon>
        <taxon>Streptophyta</taxon>
        <taxon>Embryophyta</taxon>
        <taxon>Tracheophyta</taxon>
        <taxon>Spermatophyta</taxon>
        <taxon>Magnoliopsida</taxon>
        <taxon>eudicotyledons</taxon>
        <taxon>Gunneridae</taxon>
        <taxon>Pentapetalae</taxon>
        <taxon>asterids</taxon>
        <taxon>lamiids</taxon>
        <taxon>Solanales</taxon>
        <taxon>Convolvulaceae</taxon>
        <taxon>Cuscuteae</taxon>
        <taxon>Cuscuta</taxon>
        <taxon>Cuscuta subgen. Cuscuta</taxon>
    </lineage>
</organism>
<gene>
    <name evidence="1" type="ORF">CEURO_LOCUS13418</name>
</gene>
<dbReference type="AlphaFoldDB" id="A0A9P1ECY7"/>
<sequence>MKSHDCHVIMQRLLSVALKKNLLDHVWACIADVSQIFQLICSPVLNKKSFDDLHRNLPIIMCNLEKVFPPSFLMEWSIYLSIFHGKL</sequence>
<keyword evidence="2" id="KW-1185">Reference proteome</keyword>
<accession>A0A9P1ECY7</accession>
<dbReference type="EMBL" id="CAMAPE010000035">
    <property type="protein sequence ID" value="CAH9096469.1"/>
    <property type="molecule type" value="Genomic_DNA"/>
</dbReference>
<evidence type="ECO:0000313" key="2">
    <source>
        <dbReference type="Proteomes" id="UP001152484"/>
    </source>
</evidence>
<dbReference type="PANTHER" id="PTHR48258:SF3">
    <property type="entry name" value="FK506-BINDING PROTEIN 4-LIKE ISOFORM X1"/>
    <property type="match status" value="1"/>
</dbReference>
<evidence type="ECO:0000313" key="1">
    <source>
        <dbReference type="EMBL" id="CAH9096469.1"/>
    </source>
</evidence>
<comment type="caution">
    <text evidence="1">The sequence shown here is derived from an EMBL/GenBank/DDBJ whole genome shotgun (WGS) entry which is preliminary data.</text>
</comment>
<dbReference type="Proteomes" id="UP001152484">
    <property type="component" value="Unassembled WGS sequence"/>
</dbReference>
<dbReference type="PANTHER" id="PTHR48258">
    <property type="entry name" value="DUF4218 DOMAIN-CONTAINING PROTEIN-RELATED"/>
    <property type="match status" value="1"/>
</dbReference>
<protein>
    <submittedName>
        <fullName evidence="1">Uncharacterized protein</fullName>
    </submittedName>
</protein>
<dbReference type="OrthoDB" id="1424466at2759"/>
<reference evidence="1" key="1">
    <citation type="submission" date="2022-07" db="EMBL/GenBank/DDBJ databases">
        <authorList>
            <person name="Macas J."/>
            <person name="Novak P."/>
            <person name="Neumann P."/>
        </authorList>
    </citation>
    <scope>NUCLEOTIDE SEQUENCE</scope>
</reference>
<proteinExistence type="predicted"/>
<name>A0A9P1ECY7_CUSEU</name>